<keyword evidence="1" id="KW-0732">Signal</keyword>
<dbReference type="EMBL" id="FODE01000007">
    <property type="protein sequence ID" value="SEN45469.1"/>
    <property type="molecule type" value="Genomic_DNA"/>
</dbReference>
<dbReference type="Pfam" id="PF08239">
    <property type="entry name" value="SH3_3"/>
    <property type="match status" value="1"/>
</dbReference>
<evidence type="ECO:0000313" key="3">
    <source>
        <dbReference type="EMBL" id="SEN45469.1"/>
    </source>
</evidence>
<feature type="signal peptide" evidence="1">
    <location>
        <begin position="1"/>
        <end position="24"/>
    </location>
</feature>
<sequence>MRILAPMVLAAILALPLAVRPAHATQEYYLPTLFDVADVALDDVLNIRLQPDANSPVIGTLPPDMKGVEVVEETRGWGRVNSGEGSGWVSMRYLTYRVDVWEPGELPEHFRCLGTEPFWGFSVDGGEVVHTEPDQTSPEPLKAILDSGVFRHPLRTVISDTMTLVAVPQLCSDGMSDRMYGMQATLIHHGDQPSMQTGCCLIQE</sequence>
<proteinExistence type="predicted"/>
<organism evidence="3 4">
    <name type="scientific">Paracoccus alcaliphilus</name>
    <dbReference type="NCBI Taxonomy" id="34002"/>
    <lineage>
        <taxon>Bacteria</taxon>
        <taxon>Pseudomonadati</taxon>
        <taxon>Pseudomonadota</taxon>
        <taxon>Alphaproteobacteria</taxon>
        <taxon>Rhodobacterales</taxon>
        <taxon>Paracoccaceae</taxon>
        <taxon>Paracoccus</taxon>
    </lineage>
</organism>
<evidence type="ECO:0000256" key="1">
    <source>
        <dbReference type="SAM" id="SignalP"/>
    </source>
</evidence>
<reference evidence="3 4" key="1">
    <citation type="submission" date="2016-10" db="EMBL/GenBank/DDBJ databases">
        <authorList>
            <person name="de Groot N.N."/>
        </authorList>
    </citation>
    <scope>NUCLEOTIDE SEQUENCE [LARGE SCALE GENOMIC DNA]</scope>
    <source>
        <strain evidence="3 4">DSM 8512</strain>
    </source>
</reference>
<dbReference type="AlphaFoldDB" id="A0A1H8GNS7"/>
<name>A0A1H8GNS7_9RHOB</name>
<dbReference type="Gene3D" id="2.30.30.40">
    <property type="entry name" value="SH3 Domains"/>
    <property type="match status" value="1"/>
</dbReference>
<dbReference type="RefSeq" id="WP_170851766.1">
    <property type="nucleotide sequence ID" value="NZ_CP067124.1"/>
</dbReference>
<dbReference type="InterPro" id="IPR003646">
    <property type="entry name" value="SH3-like_bac-type"/>
</dbReference>
<dbReference type="STRING" id="34002.SAMN04489859_100761"/>
<protein>
    <submittedName>
        <fullName evidence="3">SH3 domain-containing protein</fullName>
    </submittedName>
</protein>
<gene>
    <name evidence="3" type="ORF">SAMN04489859_100761</name>
</gene>
<dbReference type="Proteomes" id="UP000199054">
    <property type="component" value="Unassembled WGS sequence"/>
</dbReference>
<evidence type="ECO:0000259" key="2">
    <source>
        <dbReference type="Pfam" id="PF08239"/>
    </source>
</evidence>
<keyword evidence="4" id="KW-1185">Reference proteome</keyword>
<feature type="chain" id="PRO_5011605404" evidence="1">
    <location>
        <begin position="25"/>
        <end position="204"/>
    </location>
</feature>
<accession>A0A1H8GNS7</accession>
<evidence type="ECO:0000313" key="4">
    <source>
        <dbReference type="Proteomes" id="UP000199054"/>
    </source>
</evidence>
<feature type="domain" description="SH3b" evidence="2">
    <location>
        <begin position="43"/>
        <end position="94"/>
    </location>
</feature>